<protein>
    <recommendedName>
        <fullName evidence="1">MobA-like NTP transferase domain-containing protein</fullName>
    </recommendedName>
</protein>
<dbReference type="AlphaFoldDB" id="Q6SGY3"/>
<evidence type="ECO:0000259" key="1">
    <source>
        <dbReference type="Pfam" id="PF12804"/>
    </source>
</evidence>
<dbReference type="EMBL" id="AY458640">
    <property type="protein sequence ID" value="AAR37836.1"/>
    <property type="molecule type" value="Genomic_DNA"/>
</dbReference>
<proteinExistence type="predicted"/>
<evidence type="ECO:0000313" key="2">
    <source>
        <dbReference type="EMBL" id="AAR37836.1"/>
    </source>
</evidence>
<sequence length="202" mass="22102">MAKLRLGIVILAAGAASRFGRCKQLAEFQHKPLLQHVIDEAKQLNACELFVITGRWHDAISEAQRNGTISSVTLIKNDRWQRGMSSSIALATERIADRCDQLLILLSDQVLVTADQLKALVELAGEGNACASFKNTLGPPAIFSAPLFPTLLTLSEAVGAKQLLLNSDYTVRKMRLDAAAWDIDTPEDLERLSHASTYIFGN</sequence>
<dbReference type="Pfam" id="PF12804">
    <property type="entry name" value="NTP_transf_3"/>
    <property type="match status" value="1"/>
</dbReference>
<dbReference type="InterPro" id="IPR025877">
    <property type="entry name" value="MobA-like_NTP_Trfase"/>
</dbReference>
<dbReference type="InterPro" id="IPR029044">
    <property type="entry name" value="Nucleotide-diphossugar_trans"/>
</dbReference>
<dbReference type="GO" id="GO:0016779">
    <property type="term" value="F:nucleotidyltransferase activity"/>
    <property type="evidence" value="ECO:0007669"/>
    <property type="project" value="UniProtKB-ARBA"/>
</dbReference>
<gene>
    <name evidence="2" type="ORF">MBMO_EBAC000-65D02.30</name>
</gene>
<name>Q6SGY3_9BACT</name>
<reference evidence="2" key="2">
    <citation type="submission" date="2003-12" db="EMBL/GenBank/DDBJ databases">
        <title>Monterey Bay Coastal Ocean Microbial Observatory environmental clone sequencing.</title>
        <authorList>
            <person name="DeLong E.F."/>
        </authorList>
    </citation>
    <scope>NUCLEOTIDE SEQUENCE</scope>
</reference>
<accession>Q6SGY3</accession>
<dbReference type="PANTHER" id="PTHR43777">
    <property type="entry name" value="MOLYBDENUM COFACTOR CYTIDYLYLTRANSFERASE"/>
    <property type="match status" value="1"/>
</dbReference>
<feature type="domain" description="MobA-like NTP transferase" evidence="1">
    <location>
        <begin position="9"/>
        <end position="165"/>
    </location>
</feature>
<organism evidence="2">
    <name type="scientific">uncultured marine bacterium 443</name>
    <dbReference type="NCBI Taxonomy" id="257393"/>
    <lineage>
        <taxon>Bacteria</taxon>
        <taxon>environmental samples</taxon>
    </lineage>
</organism>
<reference evidence="2" key="1">
    <citation type="submission" date="2003-11" db="EMBL/GenBank/DDBJ databases">
        <authorList>
            <person name="Heidelberg J.F."/>
            <person name="Eisen J.A."/>
            <person name="Nelson W.C."/>
            <person name="DeLong E.F."/>
        </authorList>
    </citation>
    <scope>NUCLEOTIDE SEQUENCE</scope>
</reference>
<dbReference type="Gene3D" id="3.90.550.10">
    <property type="entry name" value="Spore Coat Polysaccharide Biosynthesis Protein SpsA, Chain A"/>
    <property type="match status" value="1"/>
</dbReference>
<dbReference type="SUPFAM" id="SSF53448">
    <property type="entry name" value="Nucleotide-diphospho-sugar transferases"/>
    <property type="match status" value="1"/>
</dbReference>
<dbReference type="PANTHER" id="PTHR43777:SF1">
    <property type="entry name" value="MOLYBDENUM COFACTOR CYTIDYLYLTRANSFERASE"/>
    <property type="match status" value="1"/>
</dbReference>
<dbReference type="CDD" id="cd04182">
    <property type="entry name" value="GT_2_like_f"/>
    <property type="match status" value="1"/>
</dbReference>